<feature type="compositionally biased region" description="Low complexity" evidence="8">
    <location>
        <begin position="1437"/>
        <end position="1448"/>
    </location>
</feature>
<evidence type="ECO:0000256" key="7">
    <source>
        <dbReference type="PROSITE-ProRule" id="PRU00043"/>
    </source>
</evidence>
<keyword evidence="5 9" id="KW-1133">Transmembrane helix</keyword>
<feature type="region of interest" description="Disordered" evidence="8">
    <location>
        <begin position="1017"/>
        <end position="1046"/>
    </location>
</feature>
<feature type="compositionally biased region" description="Low complexity" evidence="8">
    <location>
        <begin position="1466"/>
        <end position="1487"/>
    </location>
</feature>
<name>A0ABD2J960_HETSC</name>
<evidence type="ECO:0000256" key="6">
    <source>
        <dbReference type="ARBA" id="ARBA00023136"/>
    </source>
</evidence>
<dbReference type="SUPFAM" id="SSF49313">
    <property type="entry name" value="Cadherin-like"/>
    <property type="match status" value="5"/>
</dbReference>
<comment type="subcellular location">
    <subcellularLocation>
        <location evidence="1">Membrane</location>
    </subcellularLocation>
</comment>
<feature type="domain" description="Cadherin" evidence="10">
    <location>
        <begin position="865"/>
        <end position="986"/>
    </location>
</feature>
<feature type="compositionally biased region" description="Acidic residues" evidence="8">
    <location>
        <begin position="1427"/>
        <end position="1436"/>
    </location>
</feature>
<feature type="region of interest" description="Disordered" evidence="8">
    <location>
        <begin position="1407"/>
        <end position="1498"/>
    </location>
</feature>
<feature type="region of interest" description="Disordered" evidence="8">
    <location>
        <begin position="316"/>
        <end position="340"/>
    </location>
</feature>
<evidence type="ECO:0000256" key="3">
    <source>
        <dbReference type="ARBA" id="ARBA00022737"/>
    </source>
</evidence>
<dbReference type="Gene3D" id="2.60.40.60">
    <property type="entry name" value="Cadherins"/>
    <property type="match status" value="6"/>
</dbReference>
<feature type="region of interest" description="Disordered" evidence="8">
    <location>
        <begin position="2058"/>
        <end position="2120"/>
    </location>
</feature>
<organism evidence="11 12">
    <name type="scientific">Heterodera schachtii</name>
    <name type="common">Sugarbeet cyst nematode worm</name>
    <name type="synonym">Tylenchus schachtii</name>
    <dbReference type="NCBI Taxonomy" id="97005"/>
    <lineage>
        <taxon>Eukaryota</taxon>
        <taxon>Metazoa</taxon>
        <taxon>Ecdysozoa</taxon>
        <taxon>Nematoda</taxon>
        <taxon>Chromadorea</taxon>
        <taxon>Rhabditida</taxon>
        <taxon>Tylenchina</taxon>
        <taxon>Tylenchomorpha</taxon>
        <taxon>Tylenchoidea</taxon>
        <taxon>Heteroderidae</taxon>
        <taxon>Heteroderinae</taxon>
        <taxon>Heterodera</taxon>
    </lineage>
</organism>
<proteinExistence type="predicted"/>
<feature type="domain" description="Cadherin" evidence="10">
    <location>
        <begin position="1169"/>
        <end position="1282"/>
    </location>
</feature>
<dbReference type="Pfam" id="PF00028">
    <property type="entry name" value="Cadherin"/>
    <property type="match status" value="1"/>
</dbReference>
<feature type="compositionally biased region" description="Low complexity" evidence="8">
    <location>
        <begin position="481"/>
        <end position="498"/>
    </location>
</feature>
<dbReference type="CDD" id="cd11304">
    <property type="entry name" value="Cadherin_repeat"/>
    <property type="match status" value="6"/>
</dbReference>
<dbReference type="Proteomes" id="UP001620645">
    <property type="component" value="Unassembled WGS sequence"/>
</dbReference>
<feature type="transmembrane region" description="Helical" evidence="9">
    <location>
        <begin position="266"/>
        <end position="285"/>
    </location>
</feature>
<dbReference type="PANTHER" id="PTHR24026">
    <property type="entry name" value="FAT ATYPICAL CADHERIN-RELATED"/>
    <property type="match status" value="1"/>
</dbReference>
<keyword evidence="6 9" id="KW-0472">Membrane</keyword>
<evidence type="ECO:0000256" key="5">
    <source>
        <dbReference type="ARBA" id="ARBA00022989"/>
    </source>
</evidence>
<accession>A0ABD2J960</accession>
<dbReference type="PANTHER" id="PTHR24026:SF126">
    <property type="entry name" value="PROTOCADHERIN FAT 4"/>
    <property type="match status" value="1"/>
</dbReference>
<gene>
    <name evidence="11" type="ORF">niasHS_005388</name>
</gene>
<feature type="region of interest" description="Disordered" evidence="8">
    <location>
        <begin position="1120"/>
        <end position="1157"/>
    </location>
</feature>
<protein>
    <recommendedName>
        <fullName evidence="10">Cadherin domain-containing protein</fullName>
    </recommendedName>
</protein>
<comment type="caution">
    <text evidence="11">The sequence shown here is derived from an EMBL/GenBank/DDBJ whole genome shotgun (WGS) entry which is preliminary data.</text>
</comment>
<dbReference type="PROSITE" id="PS50268">
    <property type="entry name" value="CADHERIN_2"/>
    <property type="match status" value="6"/>
</dbReference>
<evidence type="ECO:0000256" key="4">
    <source>
        <dbReference type="ARBA" id="ARBA00022837"/>
    </source>
</evidence>
<evidence type="ECO:0000256" key="2">
    <source>
        <dbReference type="ARBA" id="ARBA00022692"/>
    </source>
</evidence>
<keyword evidence="2 9" id="KW-0812">Transmembrane</keyword>
<dbReference type="InterPro" id="IPR015919">
    <property type="entry name" value="Cadherin-like_sf"/>
</dbReference>
<dbReference type="InterPro" id="IPR002126">
    <property type="entry name" value="Cadherin-like_dom"/>
</dbReference>
<feature type="transmembrane region" description="Helical" evidence="9">
    <location>
        <begin position="1901"/>
        <end position="1923"/>
    </location>
</feature>
<feature type="domain" description="Cadherin" evidence="10">
    <location>
        <begin position="757"/>
        <end position="861"/>
    </location>
</feature>
<dbReference type="InterPro" id="IPR020894">
    <property type="entry name" value="Cadherin_CS"/>
</dbReference>
<sequence>MRSNVANNKQTIGQQQQPQQQIDEEIPAGGESPPPLPNPSMSCANTPGAKQHTHPSTADCFCVCYGPMCGGRDARSAAGISSADHLLIIQSIVFVRRRRRRRLSGECTSGVCCMDKAVCSKQANPKRQMVYTVAAPSAFGGGGFVWGGSDWERREHRVCVLAADDLITPRPVHHFQLIISLNFHCVVRNSSAAAKPPKNASSRPRNHFYFSTNQTTRRHDFRIFRNLSMAKPHNNYWHRHHCRHSLGPTNCCYCYARPLLCLPLPYSAMLLLVLCFFVVPTAHWAQQQMPPAQPLGAAQFFQPIISFKASTAQQQQPQQMMYNGGGAEQQQQQQQQAGQAVRISRFDPTLKTKSNDGYLSASAGQGSFVRIGPTANAPPLQILVEDRDLLPGMPSAVYHYILTGYGAERFAVDHLGNLYLNVDELDTDATGTPLFVLHVMAREVDTTPQRSSAPISLTVHLLDDDMDNDEVDGVETEQEQDQPQQHLQQQQQQLQNLQGTVGGGPTLPQTVYVANVSAAAGPSERRVIAQVKARESESNSAVLYRIVEVSDGAVNSFRYDHTKNELSAIGPLYPGHRYKVVIEARDTDGLVGHAIVLVQALAADHQPSKAAFSSPSSSAARASLFGSGQVPVIADHQPFPLSSSAFVPPLAKAVGVGIPPALPASPPSAQMSSSLSQNVPPAAAASALIASSAGGYWQPISNVGNIKANANQKPNPFWRVDPTTTLATPAAAVKSNPMLIPFATTTTAVPPPPSQSTEQTLFVELSESAPVGTLVTSLGNEFSAGKVHFVLLDEEDKIGTMFGMEDEQEGTIVTKGTLDREQTAHYTLRIEARSLVPIDQLLYVTILHVNVLDANDNAPLFAGSYPIRFNVQLDESPLNNSTAVLSHMNMLLGRIEVNDADQGQNGKVTLNVMPPLNRLFSINDNGELRVNGALSAAHLGEHQLTLRAVDNGAPPLESRTVVSVRIDGRFASPIRETLLLGGPPPLGAQSAVAVSIPAPISGNEAHHSLTPAVVPIPRESRPPLVPNSAASAPSSSADYESGGAGTEINGGKLVPLSSSLIMPSGVRPPFTRIDPRMNSALLWAMSSTTGRPPLSMTSLNLFSPTPYDTNLSNELSADKSVKLGTTSPPTPFTTPQPSTSSSSTTTKSQSSASSEELGNAMPRLAPVFDSAELKVFVEENEGQMELTRLHAHYPDGGPGPITYTLRTGDQSIFSVDPISGKVMLLRALDAESEQNQQPQVYRLKVGTAEQEKTEHFVMEPGLAHSCEMIVHVVDTNDWIPNFAQEKYEFKIAAEAVTNGTIVGQVVAFDQDLTSPNNKIRYELSQLESASIVADQWHRLFQINTETGQIIVANARQLTNLARAERQQKQQQKRLHFVAKAIDGGLEGTEQKGTAQVDIVVELGEEGAQSATTKMGTRTATGGNIVDDGNEEEDQDEATAPTAETMMASPPIPPALSTDNSQKGSKTVTTAPTAASLPPAEAAAVLPPSHSPPMPSPAATTATVPMQFVARTFSATVAEGQRPPVLVKTLAVDNKPRDTRFTICAIREGNNKGPFSVTPNARGDCELRTQMQLDRESVDSFRLNVSIQNGVQMDSAIVTVSVLDANDNKPKFVVDEGEDGTTAAMPLSSAGGVLAMPFAVLPSETEANESFFALTARDVDTVESGNGLVTYALDEQMPSAAPVPSMSATDATFFGINTTTGKMFVRKKASEIVQLTRKDYFRVTASACDNPLDETNQRLCSRMTVAISVLTDQHKFVLMFAGVGAEQIWHNEKKIVNALRPFTDPCPEAKLLTVVDQHQSDADDEAAGGQQLLTSAVMYSLNTKEQKLCQKQELQKLFTESAKQQLAATMRDELGAELLDVFGGGVEDGRTARSGGGGDGASAGDGIAALLFPIDWNGTSTMLITISLAVALVALVGLCALFIFRARHHKQMRRRAQQMRRRRGFSAGGGLLTVSNVKGGAPADGSCLFSAIPSYCAGGSHNGAGGNVYLPNTTQLGGGSSGGIGIPTHCPFERNNKFYESQRLELPIGGDDDHNNSRANPSFAAAHGANGMRLIGASRGGGTTAAHDEGCPRGGGGTKKMFRPNGFNNGNSPPHRQLFNHSPPQQQANSNRRKPHATASSVPAECFQRYYSPPHHHHPTTSAVTNHEGDFSVDESFYAANGQRCAY</sequence>
<feature type="region of interest" description="Disordered" evidence="8">
    <location>
        <begin position="1"/>
        <end position="49"/>
    </location>
</feature>
<dbReference type="PRINTS" id="PR00205">
    <property type="entry name" value="CADHERIN"/>
</dbReference>
<dbReference type="EMBL" id="JBICCN010000185">
    <property type="protein sequence ID" value="KAL3087149.1"/>
    <property type="molecule type" value="Genomic_DNA"/>
</dbReference>
<feature type="domain" description="Cadherin" evidence="10">
    <location>
        <begin position="1640"/>
        <end position="1759"/>
    </location>
</feature>
<keyword evidence="12" id="KW-1185">Reference proteome</keyword>
<feature type="compositionally biased region" description="Low complexity" evidence="8">
    <location>
        <begin position="328"/>
        <end position="340"/>
    </location>
</feature>
<evidence type="ECO:0000313" key="12">
    <source>
        <dbReference type="Proteomes" id="UP001620645"/>
    </source>
</evidence>
<keyword evidence="4 7" id="KW-0106">Calcium</keyword>
<keyword evidence="3" id="KW-0677">Repeat</keyword>
<reference evidence="11 12" key="1">
    <citation type="submission" date="2024-10" db="EMBL/GenBank/DDBJ databases">
        <authorList>
            <person name="Kim D."/>
        </authorList>
    </citation>
    <scope>NUCLEOTIDE SEQUENCE [LARGE SCALE GENOMIC DNA]</scope>
    <source>
        <strain evidence="11">Taebaek</strain>
    </source>
</reference>
<feature type="compositionally biased region" description="Polar residues" evidence="8">
    <location>
        <begin position="1456"/>
        <end position="1465"/>
    </location>
</feature>
<feature type="compositionally biased region" description="Acidic residues" evidence="8">
    <location>
        <begin position="467"/>
        <end position="480"/>
    </location>
</feature>
<evidence type="ECO:0000256" key="9">
    <source>
        <dbReference type="SAM" id="Phobius"/>
    </source>
</evidence>
<dbReference type="PROSITE" id="PS00232">
    <property type="entry name" value="CADHERIN_1"/>
    <property type="match status" value="2"/>
</dbReference>
<feature type="compositionally biased region" description="Polar residues" evidence="8">
    <location>
        <begin position="1"/>
        <end position="13"/>
    </location>
</feature>
<evidence type="ECO:0000256" key="8">
    <source>
        <dbReference type="SAM" id="MobiDB-lite"/>
    </source>
</evidence>
<evidence type="ECO:0000313" key="11">
    <source>
        <dbReference type="EMBL" id="KAL3087149.1"/>
    </source>
</evidence>
<feature type="compositionally biased region" description="Low complexity" evidence="8">
    <location>
        <begin position="1028"/>
        <end position="1037"/>
    </location>
</feature>
<feature type="domain" description="Cadherin" evidence="10">
    <location>
        <begin position="1508"/>
        <end position="1611"/>
    </location>
</feature>
<feature type="region of interest" description="Disordered" evidence="8">
    <location>
        <begin position="467"/>
        <end position="501"/>
    </location>
</feature>
<feature type="compositionally biased region" description="Low complexity" evidence="8">
    <location>
        <begin position="1135"/>
        <end position="1154"/>
    </location>
</feature>
<evidence type="ECO:0000256" key="1">
    <source>
        <dbReference type="ARBA" id="ARBA00004370"/>
    </source>
</evidence>
<dbReference type="SMART" id="SM00112">
    <property type="entry name" value="CA"/>
    <property type="match status" value="7"/>
</dbReference>
<feature type="compositionally biased region" description="Polar residues" evidence="8">
    <location>
        <begin position="2085"/>
        <end position="2109"/>
    </location>
</feature>
<dbReference type="GO" id="GO:0005509">
    <property type="term" value="F:calcium ion binding"/>
    <property type="evidence" value="ECO:0007669"/>
    <property type="project" value="UniProtKB-UniRule"/>
</dbReference>
<evidence type="ECO:0000259" key="10">
    <source>
        <dbReference type="PROSITE" id="PS50268"/>
    </source>
</evidence>
<dbReference type="GO" id="GO:0016020">
    <property type="term" value="C:membrane"/>
    <property type="evidence" value="ECO:0007669"/>
    <property type="project" value="UniProtKB-SubCell"/>
</dbReference>
<feature type="compositionally biased region" description="Polar residues" evidence="8">
    <location>
        <begin position="1408"/>
        <end position="1421"/>
    </location>
</feature>
<feature type="domain" description="Cadherin" evidence="10">
    <location>
        <begin position="1283"/>
        <end position="1410"/>
    </location>
</feature>